<dbReference type="GO" id="GO:0016020">
    <property type="term" value="C:membrane"/>
    <property type="evidence" value="ECO:0007669"/>
    <property type="project" value="UniProtKB-SubCell"/>
</dbReference>
<organism evidence="7 8">
    <name type="scientific">Chondrus crispus</name>
    <name type="common">Carrageen Irish moss</name>
    <name type="synonym">Polymorpha crispa</name>
    <dbReference type="NCBI Taxonomy" id="2769"/>
    <lineage>
        <taxon>Eukaryota</taxon>
        <taxon>Rhodophyta</taxon>
        <taxon>Florideophyceae</taxon>
        <taxon>Rhodymeniophycidae</taxon>
        <taxon>Gigartinales</taxon>
        <taxon>Gigartinaceae</taxon>
        <taxon>Chondrus</taxon>
    </lineage>
</organism>
<dbReference type="InterPro" id="IPR007300">
    <property type="entry name" value="CidB/LrgB"/>
</dbReference>
<dbReference type="KEGG" id="ccp:CHC_T00004569001"/>
<keyword evidence="2" id="KW-1003">Cell membrane</keyword>
<evidence type="ECO:0000313" key="7">
    <source>
        <dbReference type="EMBL" id="CDF36142.1"/>
    </source>
</evidence>
<sequence length="512" mass="54419">MFNDPVLCLFPSPRRGALLARQGLHSSLLYRTAPIANLIRRITFLRSIMSTFMTKSCFINAAAIPTTACRLFSSTTSHQRPAFSTGISIRRHARSTIRTSPPLHRHIPHASATQATPPSQSATLVRTVISQVVSLSILVNIQAFVAARLAALGITFPAPLAAMLLIFFVLSLTRYLGHSQTVDWACMHYFTPGVAFLSRWLAVFFVPNLVMLPLAPQLPAADLAKIAFIIVAGFFTSLFSSAVTCSFLRFAVRKTTGRTPPKVISQTVTSTPPSNMLIGSLAAIIALTLAFSVRAASVTCLPAKIFALSATVLTFCIGQRLPRQLKAVFHPLITCTAGTIGLMALLGSATGLGFTTALSSYYIRTAGAWGGGNVLATLLGPAVITFAFTMDAQRKLALARVVEVVGTTLAATLTALFGTAVAARALKMTGASRLLVVPRTITAPLAVAIAELLGANVGLSASVVALTGLLGASIGATVLSAARVKDPVVRYWDPCPLPFWFRLLHKKSSWCE</sequence>
<feature type="transmembrane region" description="Helical" evidence="6">
    <location>
        <begin position="305"/>
        <end position="322"/>
    </location>
</feature>
<comment type="subcellular location">
    <subcellularLocation>
        <location evidence="1">Cell membrane</location>
        <topology evidence="1">Multi-pass membrane protein</topology>
    </subcellularLocation>
</comment>
<evidence type="ECO:0000313" key="8">
    <source>
        <dbReference type="Proteomes" id="UP000012073"/>
    </source>
</evidence>
<keyword evidence="8" id="KW-1185">Reference proteome</keyword>
<dbReference type="PhylomeDB" id="R7QCB2"/>
<dbReference type="InterPro" id="IPR005538">
    <property type="entry name" value="LrgA/CidA"/>
</dbReference>
<feature type="transmembrane region" description="Helical" evidence="6">
    <location>
        <begin position="226"/>
        <end position="252"/>
    </location>
</feature>
<evidence type="ECO:0000256" key="1">
    <source>
        <dbReference type="ARBA" id="ARBA00004651"/>
    </source>
</evidence>
<keyword evidence="5 6" id="KW-0472">Membrane</keyword>
<keyword evidence="4 6" id="KW-1133">Transmembrane helix</keyword>
<dbReference type="Pfam" id="PF04172">
    <property type="entry name" value="LrgB"/>
    <property type="match status" value="1"/>
</dbReference>
<feature type="transmembrane region" description="Helical" evidence="6">
    <location>
        <begin position="272"/>
        <end position="293"/>
    </location>
</feature>
<feature type="transmembrane region" description="Helical" evidence="6">
    <location>
        <begin position="154"/>
        <end position="176"/>
    </location>
</feature>
<dbReference type="Proteomes" id="UP000012073">
    <property type="component" value="Unassembled WGS sequence"/>
</dbReference>
<dbReference type="OrthoDB" id="2502820at2759"/>
<name>R7QCB2_CHOCR</name>
<keyword evidence="3 6" id="KW-0812">Transmembrane</keyword>
<feature type="transmembrane region" description="Helical" evidence="6">
    <location>
        <begin position="366"/>
        <end position="389"/>
    </location>
</feature>
<dbReference type="EMBL" id="HG001762">
    <property type="protein sequence ID" value="CDF36142.1"/>
    <property type="molecule type" value="Genomic_DNA"/>
</dbReference>
<dbReference type="RefSeq" id="XP_005715961.1">
    <property type="nucleotide sequence ID" value="XM_005715904.1"/>
</dbReference>
<evidence type="ECO:0000256" key="4">
    <source>
        <dbReference type="ARBA" id="ARBA00022989"/>
    </source>
</evidence>
<evidence type="ECO:0008006" key="9">
    <source>
        <dbReference type="Google" id="ProtNLM"/>
    </source>
</evidence>
<gene>
    <name evidence="7" type="ORF">CHC_T00004569001</name>
</gene>
<feature type="transmembrane region" description="Helical" evidence="6">
    <location>
        <begin position="401"/>
        <end position="422"/>
    </location>
</feature>
<proteinExistence type="predicted"/>
<feature type="transmembrane region" description="Helical" evidence="6">
    <location>
        <begin position="328"/>
        <end position="354"/>
    </location>
</feature>
<dbReference type="Gramene" id="CDF36142">
    <property type="protein sequence ID" value="CDF36142"/>
    <property type="gene ID" value="CHC_T00004569001"/>
</dbReference>
<evidence type="ECO:0000256" key="6">
    <source>
        <dbReference type="SAM" id="Phobius"/>
    </source>
</evidence>
<evidence type="ECO:0000256" key="5">
    <source>
        <dbReference type="ARBA" id="ARBA00023136"/>
    </source>
</evidence>
<feature type="transmembrane region" description="Helical" evidence="6">
    <location>
        <begin position="459"/>
        <end position="482"/>
    </location>
</feature>
<dbReference type="PANTHER" id="PTHR30249">
    <property type="entry name" value="PUTATIVE SEROTONIN TRANSPORTER"/>
    <property type="match status" value="1"/>
</dbReference>
<reference evidence="8" key="1">
    <citation type="journal article" date="2013" name="Proc. Natl. Acad. Sci. U.S.A.">
        <title>Genome structure and metabolic features in the red seaweed Chondrus crispus shed light on evolution of the Archaeplastida.</title>
        <authorList>
            <person name="Collen J."/>
            <person name="Porcel B."/>
            <person name="Carre W."/>
            <person name="Ball S.G."/>
            <person name="Chaparro C."/>
            <person name="Tonon T."/>
            <person name="Barbeyron T."/>
            <person name="Michel G."/>
            <person name="Noel B."/>
            <person name="Valentin K."/>
            <person name="Elias M."/>
            <person name="Artiguenave F."/>
            <person name="Arun A."/>
            <person name="Aury J.M."/>
            <person name="Barbosa-Neto J.F."/>
            <person name="Bothwell J.H."/>
            <person name="Bouget F.Y."/>
            <person name="Brillet L."/>
            <person name="Cabello-Hurtado F."/>
            <person name="Capella-Gutierrez S."/>
            <person name="Charrier B."/>
            <person name="Cladiere L."/>
            <person name="Cock J.M."/>
            <person name="Coelho S.M."/>
            <person name="Colleoni C."/>
            <person name="Czjzek M."/>
            <person name="Da Silva C."/>
            <person name="Delage L."/>
            <person name="Denoeud F."/>
            <person name="Deschamps P."/>
            <person name="Dittami S.M."/>
            <person name="Gabaldon T."/>
            <person name="Gachon C.M."/>
            <person name="Groisillier A."/>
            <person name="Herve C."/>
            <person name="Jabbari K."/>
            <person name="Katinka M."/>
            <person name="Kloareg B."/>
            <person name="Kowalczyk N."/>
            <person name="Labadie K."/>
            <person name="Leblanc C."/>
            <person name="Lopez P.J."/>
            <person name="McLachlan D.H."/>
            <person name="Meslet-Cladiere L."/>
            <person name="Moustafa A."/>
            <person name="Nehr Z."/>
            <person name="Nyvall Collen P."/>
            <person name="Panaud O."/>
            <person name="Partensky F."/>
            <person name="Poulain J."/>
            <person name="Rensing S.A."/>
            <person name="Rousvoal S."/>
            <person name="Samson G."/>
            <person name="Symeonidi A."/>
            <person name="Weissenbach J."/>
            <person name="Zambounis A."/>
            <person name="Wincker P."/>
            <person name="Boyen C."/>
        </authorList>
    </citation>
    <scope>NUCLEOTIDE SEQUENCE [LARGE SCALE GENOMIC DNA]</scope>
    <source>
        <strain evidence="8">cv. Stackhouse</strain>
    </source>
</reference>
<accession>R7QCB2</accession>
<dbReference type="PANTHER" id="PTHR30249:SF0">
    <property type="entry name" value="PLASTIDAL GLYCOLATE_GLYCERATE TRANSLOCATOR 1, CHLOROPLASTIC"/>
    <property type="match status" value="1"/>
</dbReference>
<dbReference type="GeneID" id="17323676"/>
<dbReference type="AlphaFoldDB" id="R7QCB2"/>
<dbReference type="Pfam" id="PF03788">
    <property type="entry name" value="LrgA"/>
    <property type="match status" value="1"/>
</dbReference>
<protein>
    <recommendedName>
        <fullName evidence="9">LrgB-like protein</fullName>
    </recommendedName>
</protein>
<evidence type="ECO:0000256" key="2">
    <source>
        <dbReference type="ARBA" id="ARBA00022475"/>
    </source>
</evidence>
<evidence type="ECO:0000256" key="3">
    <source>
        <dbReference type="ARBA" id="ARBA00022692"/>
    </source>
</evidence>